<keyword evidence="2" id="KW-1185">Reference proteome</keyword>
<proteinExistence type="predicted"/>
<protein>
    <recommendedName>
        <fullName evidence="3">TIGR04552 family protein</fullName>
    </recommendedName>
</protein>
<reference evidence="1 2" key="1">
    <citation type="journal article" date="2013" name="ISME J.">
        <title>By their genes ye shall know them: genomic signatures of predatory bacteria.</title>
        <authorList>
            <person name="Pasternak Z."/>
            <person name="Pietrokovski S."/>
            <person name="Rotem O."/>
            <person name="Gophna U."/>
            <person name="Lurie-Weinberger M.N."/>
            <person name="Jurkevitch E."/>
        </authorList>
    </citation>
    <scope>NUCLEOTIDE SEQUENCE [LARGE SCALE GENOMIC DNA]</scope>
    <source>
        <strain evidence="1 2">JSS</strain>
    </source>
</reference>
<dbReference type="HOGENOM" id="CLU_757922_0_0_7"/>
<dbReference type="EMBL" id="CP003537">
    <property type="protein sequence ID" value="AGH95308.1"/>
    <property type="molecule type" value="Genomic_DNA"/>
</dbReference>
<dbReference type="NCBIfam" id="TIGR04552">
    <property type="entry name" value="TIGR04552 family protein"/>
    <property type="match status" value="1"/>
</dbReference>
<gene>
    <name evidence="1" type="ORF">A11Q_1092</name>
</gene>
<dbReference type="KEGG" id="bex:A11Q_1092"/>
<dbReference type="RefSeq" id="WP_015469798.1">
    <property type="nucleotide sequence ID" value="NC_020813.1"/>
</dbReference>
<evidence type="ECO:0000313" key="2">
    <source>
        <dbReference type="Proteomes" id="UP000012040"/>
    </source>
</evidence>
<name>M4V7V6_9BACT</name>
<dbReference type="OrthoDB" id="8737136at2"/>
<sequence>MLGTHSSFYSFDDIALSVVAGGSSILDHRNLNIHSLDEAESFIRSYGFQLSNPQDLESLWYFHRRALVLIREKLNVDTTNMPEELRSKESLGDIRKLLIYASQSQNKALRRWSCAILRCMHVFVHAETDLFSSFSEEIQKQILTPFQNAVRHEDTKLQLVSFQKEGHPHVELHDFQTKPFKTSSSTVIKLLAKQDALAIRVFDKLGVRFVTKTVFDSFQVIRFLVEENLISFPLIMPEQSSNNMYPVEEFLAVCDKLAKKHTLDHRWSPEQVDRLLANKIKNQNAFLGLFRKENPYSSADFKYIKFISRQLIRIDSGAGKPFSFFYPFEVQIMNQDAYGKIQSGESEHSAYKNRQVQAAVKRLFPE</sequence>
<dbReference type="AlphaFoldDB" id="M4V7V6"/>
<dbReference type="NCBIfam" id="TIGR04562">
    <property type="entry name" value="TIGR04552 family protein"/>
    <property type="match status" value="1"/>
</dbReference>
<dbReference type="eggNOG" id="ENOG5032ETA">
    <property type="taxonomic scope" value="Bacteria"/>
</dbReference>
<dbReference type="InterPro" id="IPR030824">
    <property type="entry name" value="CHP04562"/>
</dbReference>
<evidence type="ECO:0000313" key="1">
    <source>
        <dbReference type="EMBL" id="AGH95308.1"/>
    </source>
</evidence>
<evidence type="ECO:0008006" key="3">
    <source>
        <dbReference type="Google" id="ProtNLM"/>
    </source>
</evidence>
<dbReference type="Proteomes" id="UP000012040">
    <property type="component" value="Chromosome"/>
</dbReference>
<organism evidence="1 2">
    <name type="scientific">Pseudobdellovibrio exovorus JSS</name>
    <dbReference type="NCBI Taxonomy" id="1184267"/>
    <lineage>
        <taxon>Bacteria</taxon>
        <taxon>Pseudomonadati</taxon>
        <taxon>Bdellovibrionota</taxon>
        <taxon>Bdellovibrionia</taxon>
        <taxon>Bdellovibrionales</taxon>
        <taxon>Pseudobdellovibrionaceae</taxon>
        <taxon>Pseudobdellovibrio</taxon>
    </lineage>
</organism>
<accession>M4V7V6</accession>
<dbReference type="STRING" id="1184267.A11Q_1092"/>
<dbReference type="PATRIC" id="fig|1184267.3.peg.1105"/>